<evidence type="ECO:0000256" key="1">
    <source>
        <dbReference type="ARBA" id="ARBA00022729"/>
    </source>
</evidence>
<feature type="chain" id="PRO_5015492517" description="Outer membrane protein beta-barrel domain-containing protein" evidence="2">
    <location>
        <begin position="20"/>
        <end position="186"/>
    </location>
</feature>
<organism evidence="4 5">
    <name type="scientific">Photobacterium rosenbergii</name>
    <dbReference type="NCBI Taxonomy" id="294936"/>
    <lineage>
        <taxon>Bacteria</taxon>
        <taxon>Pseudomonadati</taxon>
        <taxon>Pseudomonadota</taxon>
        <taxon>Gammaproteobacteria</taxon>
        <taxon>Vibrionales</taxon>
        <taxon>Vibrionaceae</taxon>
        <taxon>Photobacterium</taxon>
    </lineage>
</organism>
<name>A0A2T3N2B3_9GAMM</name>
<dbReference type="InterPro" id="IPR027385">
    <property type="entry name" value="Beta-barrel_OMP"/>
</dbReference>
<protein>
    <recommendedName>
        <fullName evidence="3">Outer membrane protein beta-barrel domain-containing protein</fullName>
    </recommendedName>
</protein>
<feature type="domain" description="Outer membrane protein beta-barrel" evidence="3">
    <location>
        <begin position="6"/>
        <end position="186"/>
    </location>
</feature>
<dbReference type="RefSeq" id="WP_107301080.1">
    <property type="nucleotide sequence ID" value="NZ_PYMB01000030.1"/>
</dbReference>
<evidence type="ECO:0000313" key="5">
    <source>
        <dbReference type="Proteomes" id="UP000241346"/>
    </source>
</evidence>
<gene>
    <name evidence="4" type="ORF">C9J01_26480</name>
</gene>
<dbReference type="Pfam" id="PF13505">
    <property type="entry name" value="OMP_b-brl"/>
    <property type="match status" value="1"/>
</dbReference>
<evidence type="ECO:0000259" key="3">
    <source>
        <dbReference type="Pfam" id="PF13505"/>
    </source>
</evidence>
<sequence length="186" mass="20979">MKSRIALLITSLLSASAFASSVEGPYAALNLGFTDYSKSTLPAQFGVAAGYNFAMTPRTSLAVELSASELGDGLYFQGFTAVHYRTYSYNAVIKPKYHFLALGYQPAYIAAVIGVSRVEESREYYVRGEGYRKYRDHDITGVYGLELGREITKNIDVMGYFNFQKADMFDEDNYYRSYGMSIKYRF</sequence>
<feature type="signal peptide" evidence="2">
    <location>
        <begin position="1"/>
        <end position="19"/>
    </location>
</feature>
<dbReference type="EMBL" id="PYMB01000030">
    <property type="protein sequence ID" value="PSW06438.1"/>
    <property type="molecule type" value="Genomic_DNA"/>
</dbReference>
<dbReference type="Proteomes" id="UP000241346">
    <property type="component" value="Unassembled WGS sequence"/>
</dbReference>
<dbReference type="InterPro" id="IPR011250">
    <property type="entry name" value="OMP/PagP_B-barrel"/>
</dbReference>
<comment type="caution">
    <text evidence="4">The sequence shown here is derived from an EMBL/GenBank/DDBJ whole genome shotgun (WGS) entry which is preliminary data.</text>
</comment>
<evidence type="ECO:0000313" key="4">
    <source>
        <dbReference type="EMBL" id="PSW06438.1"/>
    </source>
</evidence>
<proteinExistence type="predicted"/>
<evidence type="ECO:0000256" key="2">
    <source>
        <dbReference type="SAM" id="SignalP"/>
    </source>
</evidence>
<accession>A0A2T3N2B3</accession>
<reference evidence="4 5" key="1">
    <citation type="submission" date="2018-03" db="EMBL/GenBank/DDBJ databases">
        <title>Whole genome sequencing of Histamine producing bacteria.</title>
        <authorList>
            <person name="Butler K."/>
        </authorList>
    </citation>
    <scope>NUCLEOTIDE SEQUENCE [LARGE SCALE GENOMIC DNA]</scope>
    <source>
        <strain evidence="4 5">DSM 19138</strain>
    </source>
</reference>
<dbReference type="SUPFAM" id="SSF56925">
    <property type="entry name" value="OMPA-like"/>
    <property type="match status" value="1"/>
</dbReference>
<dbReference type="OrthoDB" id="5829219at2"/>
<dbReference type="AlphaFoldDB" id="A0A2T3N2B3"/>
<keyword evidence="1 2" id="KW-0732">Signal</keyword>